<name>A0ABS7ZPJ3_9GAMM</name>
<proteinExistence type="predicted"/>
<feature type="signal peptide" evidence="1">
    <location>
        <begin position="1"/>
        <end position="19"/>
    </location>
</feature>
<sequence length="106" mass="11263">MKKVTLMIAALLVSVSSWALELDAAKQMGLVGEQMNGYLGLVASSNSEAAALVVEINQQRKLKYQEIAAKQNTALANIEKIAGEKLTAKAAAAGEYHQSSAGSWNR</sequence>
<keyword evidence="1" id="KW-0732">Signal</keyword>
<gene>
    <name evidence="2" type="ORF">I9W95_02155</name>
</gene>
<dbReference type="Pfam" id="PF07027">
    <property type="entry name" value="DUF1318"/>
    <property type="match status" value="1"/>
</dbReference>
<evidence type="ECO:0000313" key="2">
    <source>
        <dbReference type="EMBL" id="MCA6062401.1"/>
    </source>
</evidence>
<accession>A0ABS7ZPJ3</accession>
<dbReference type="PIRSF" id="PIRSF025560">
    <property type="entry name" value="UCP025560"/>
    <property type="match status" value="1"/>
</dbReference>
<evidence type="ECO:0000256" key="1">
    <source>
        <dbReference type="SAM" id="SignalP"/>
    </source>
</evidence>
<organism evidence="2 3">
    <name type="scientific">Thalassolituus marinus</name>
    <dbReference type="NCBI Taxonomy" id="671053"/>
    <lineage>
        <taxon>Bacteria</taxon>
        <taxon>Pseudomonadati</taxon>
        <taxon>Pseudomonadota</taxon>
        <taxon>Gammaproteobacteria</taxon>
        <taxon>Oceanospirillales</taxon>
        <taxon>Oceanospirillaceae</taxon>
        <taxon>Thalassolituus</taxon>
    </lineage>
</organism>
<feature type="chain" id="PRO_5046545071" evidence="1">
    <location>
        <begin position="20"/>
        <end position="106"/>
    </location>
</feature>
<evidence type="ECO:0000313" key="3">
    <source>
        <dbReference type="Proteomes" id="UP000714380"/>
    </source>
</evidence>
<protein>
    <submittedName>
        <fullName evidence="2">YdbL family protein</fullName>
    </submittedName>
</protein>
<keyword evidence="3" id="KW-1185">Reference proteome</keyword>
<dbReference type="Proteomes" id="UP000714380">
    <property type="component" value="Unassembled WGS sequence"/>
</dbReference>
<dbReference type="RefSeq" id="WP_225671372.1">
    <property type="nucleotide sequence ID" value="NZ_JAEDAH010000009.1"/>
</dbReference>
<dbReference type="InterPro" id="IPR008309">
    <property type="entry name" value="YdbL"/>
</dbReference>
<comment type="caution">
    <text evidence="2">The sequence shown here is derived from an EMBL/GenBank/DDBJ whole genome shotgun (WGS) entry which is preliminary data.</text>
</comment>
<dbReference type="EMBL" id="JAEDAH010000009">
    <property type="protein sequence ID" value="MCA6062401.1"/>
    <property type="molecule type" value="Genomic_DNA"/>
</dbReference>
<reference evidence="2 3" key="1">
    <citation type="submission" date="2020-12" db="EMBL/GenBank/DDBJ databases">
        <title>Novel Thalassolituus-related marine hydrocarbonoclastic bacteria mediated algae-derived hydrocarbons mineralization in twilight zone of the northern South China Sea.</title>
        <authorList>
            <person name="Dong C."/>
        </authorList>
    </citation>
    <scope>NUCLEOTIDE SEQUENCE [LARGE SCALE GENOMIC DNA]</scope>
    <source>
        <strain evidence="2 3">IMCC1826</strain>
    </source>
</reference>